<feature type="transmembrane region" description="Helical" evidence="1">
    <location>
        <begin position="77"/>
        <end position="96"/>
    </location>
</feature>
<dbReference type="Proteomes" id="UP000447833">
    <property type="component" value="Unassembled WGS sequence"/>
</dbReference>
<dbReference type="RefSeq" id="WP_160919818.1">
    <property type="nucleotide sequence ID" value="NZ_WMEY01000004.1"/>
</dbReference>
<proteinExistence type="predicted"/>
<dbReference type="EMBL" id="WMEY01000004">
    <property type="protein sequence ID" value="MYL64362.1"/>
    <property type="molecule type" value="Genomic_DNA"/>
</dbReference>
<keyword evidence="1" id="KW-0812">Transmembrane</keyword>
<dbReference type="InterPro" id="IPR035238">
    <property type="entry name" value="DUF5345"/>
</dbReference>
<name>A0A845F092_9BACL</name>
<sequence length="110" mass="12974">MKDKEEEKIVQHLKQDWQHIDDLGKESLSQIDMEKQLVRFQQKKKKAFYRESALFLLTAIVILTVVMISLFEAPLFFLYFQVVASLIAPFAVYFTYKKVNKKGMFGHDKP</sequence>
<feature type="transmembrane region" description="Helical" evidence="1">
    <location>
        <begin position="53"/>
        <end position="71"/>
    </location>
</feature>
<dbReference type="AlphaFoldDB" id="A0A845F092"/>
<dbReference type="Pfam" id="PF17280">
    <property type="entry name" value="DUF5345"/>
    <property type="match status" value="1"/>
</dbReference>
<keyword evidence="1" id="KW-1133">Transmembrane helix</keyword>
<keyword evidence="1" id="KW-0472">Membrane</keyword>
<evidence type="ECO:0000313" key="2">
    <source>
        <dbReference type="EMBL" id="MYL64362.1"/>
    </source>
</evidence>
<reference evidence="2 3" key="1">
    <citation type="submission" date="2019-11" db="EMBL/GenBank/DDBJ databases">
        <title>Genome sequences of 17 halophilic strains isolated from different environments.</title>
        <authorList>
            <person name="Furrow R.E."/>
        </authorList>
    </citation>
    <scope>NUCLEOTIDE SEQUENCE [LARGE SCALE GENOMIC DNA]</scope>
    <source>
        <strain evidence="2 3">22506_14_FS</strain>
    </source>
</reference>
<organism evidence="2 3">
    <name type="scientific">Guptibacillus hwajinpoensis</name>
    <dbReference type="NCBI Taxonomy" id="208199"/>
    <lineage>
        <taxon>Bacteria</taxon>
        <taxon>Bacillati</taxon>
        <taxon>Bacillota</taxon>
        <taxon>Bacilli</taxon>
        <taxon>Bacillales</taxon>
        <taxon>Guptibacillaceae</taxon>
        <taxon>Guptibacillus</taxon>
    </lineage>
</organism>
<gene>
    <name evidence="2" type="ORF">GLW07_13475</name>
</gene>
<comment type="caution">
    <text evidence="2">The sequence shown here is derived from an EMBL/GenBank/DDBJ whole genome shotgun (WGS) entry which is preliminary data.</text>
</comment>
<protein>
    <recommendedName>
        <fullName evidence="4">YxlC family protein</fullName>
    </recommendedName>
</protein>
<accession>A0A845F092</accession>
<evidence type="ECO:0000313" key="3">
    <source>
        <dbReference type="Proteomes" id="UP000447833"/>
    </source>
</evidence>
<evidence type="ECO:0000256" key="1">
    <source>
        <dbReference type="SAM" id="Phobius"/>
    </source>
</evidence>
<evidence type="ECO:0008006" key="4">
    <source>
        <dbReference type="Google" id="ProtNLM"/>
    </source>
</evidence>